<sequence>MWLPHWKFDAAKILPTKTRGDLNTELKQFEERTGWRLRLLTAYEGELTLTEDDIRAAWQLDSRTVVVGVDPSSPNIVAFRYLGSDVQQKLRRGFWIELQSRYGNIFYIREEGEAAAITNLTSTIEGCLTKPEGCYVVPGLPRDQFYFTLVLSIAGGLVFGFASKLEPAGWVQQPWVWTVLFSPLWIILFVSLGLGPVISRTSEPWPVLGNVAGFVGAIFLFRALPNFPPRDLDPPSDEGMV</sequence>
<keyword evidence="1" id="KW-0812">Transmembrane</keyword>
<evidence type="ECO:0000256" key="1">
    <source>
        <dbReference type="SAM" id="Phobius"/>
    </source>
</evidence>
<comment type="caution">
    <text evidence="2">The sequence shown here is derived from an EMBL/GenBank/DDBJ whole genome shotgun (WGS) entry which is preliminary data.</text>
</comment>
<reference evidence="2" key="1">
    <citation type="submission" date="2020-12" db="EMBL/GenBank/DDBJ databases">
        <authorList>
            <person name="Iha C."/>
        </authorList>
    </citation>
    <scope>NUCLEOTIDE SEQUENCE</scope>
</reference>
<gene>
    <name evidence="2" type="ORF">OSTQU699_LOCUS7861</name>
</gene>
<evidence type="ECO:0000313" key="3">
    <source>
        <dbReference type="Proteomes" id="UP000708148"/>
    </source>
</evidence>
<keyword evidence="1" id="KW-0472">Membrane</keyword>
<evidence type="ECO:0000313" key="2">
    <source>
        <dbReference type="EMBL" id="CAD7702504.1"/>
    </source>
</evidence>
<dbReference type="PANTHER" id="PTHR35514:SF1">
    <property type="entry name" value="THYLAKOID LUMENAL 15.0 KDA PROTEIN 2, CHLOROPLASTIC"/>
    <property type="match status" value="1"/>
</dbReference>
<dbReference type="PANTHER" id="PTHR35514">
    <property type="entry name" value="THYLAKOID LUMENAL 15.0 KDA PROTEIN 2, CHLOROPLASTIC"/>
    <property type="match status" value="1"/>
</dbReference>
<feature type="transmembrane region" description="Helical" evidence="1">
    <location>
        <begin position="145"/>
        <end position="163"/>
    </location>
</feature>
<dbReference type="AlphaFoldDB" id="A0A8S1J4V3"/>
<feature type="transmembrane region" description="Helical" evidence="1">
    <location>
        <begin position="175"/>
        <end position="195"/>
    </location>
</feature>
<dbReference type="EMBL" id="CAJHUC010001852">
    <property type="protein sequence ID" value="CAD7702504.1"/>
    <property type="molecule type" value="Genomic_DNA"/>
</dbReference>
<keyword evidence="3" id="KW-1185">Reference proteome</keyword>
<dbReference type="Proteomes" id="UP000708148">
    <property type="component" value="Unassembled WGS sequence"/>
</dbReference>
<dbReference type="OrthoDB" id="417797at2759"/>
<name>A0A8S1J4V3_9CHLO</name>
<keyword evidence="1" id="KW-1133">Transmembrane helix</keyword>
<protein>
    <recommendedName>
        <fullName evidence="4">TPM domain-containing protein</fullName>
    </recommendedName>
</protein>
<proteinExistence type="predicted"/>
<accession>A0A8S1J4V3</accession>
<organism evidence="2 3">
    <name type="scientific">Ostreobium quekettii</name>
    <dbReference type="NCBI Taxonomy" id="121088"/>
    <lineage>
        <taxon>Eukaryota</taxon>
        <taxon>Viridiplantae</taxon>
        <taxon>Chlorophyta</taxon>
        <taxon>core chlorophytes</taxon>
        <taxon>Ulvophyceae</taxon>
        <taxon>TCBD clade</taxon>
        <taxon>Bryopsidales</taxon>
        <taxon>Ostreobineae</taxon>
        <taxon>Ostreobiaceae</taxon>
        <taxon>Ostreobium</taxon>
    </lineage>
</organism>
<feature type="transmembrane region" description="Helical" evidence="1">
    <location>
        <begin position="207"/>
        <end position="224"/>
    </location>
</feature>
<evidence type="ECO:0008006" key="4">
    <source>
        <dbReference type="Google" id="ProtNLM"/>
    </source>
</evidence>